<dbReference type="InterPro" id="IPR006128">
    <property type="entry name" value="Lipoprotein_PsaA-like"/>
</dbReference>
<evidence type="ECO:0000313" key="7">
    <source>
        <dbReference type="EMBL" id="GAA2078999.1"/>
    </source>
</evidence>
<dbReference type="RefSeq" id="WP_344327344.1">
    <property type="nucleotide sequence ID" value="NZ_BAAAPY010000006.1"/>
</dbReference>
<evidence type="ECO:0000256" key="1">
    <source>
        <dbReference type="ARBA" id="ARBA00011028"/>
    </source>
</evidence>
<dbReference type="PRINTS" id="PR00691">
    <property type="entry name" value="ADHESINB"/>
</dbReference>
<gene>
    <name evidence="7" type="ORF">GCM10009821_18720</name>
</gene>
<dbReference type="Pfam" id="PF01297">
    <property type="entry name" value="ZnuA"/>
    <property type="match status" value="1"/>
</dbReference>
<feature type="signal peptide" evidence="6">
    <location>
        <begin position="1"/>
        <end position="19"/>
    </location>
</feature>
<dbReference type="InterPro" id="IPR006129">
    <property type="entry name" value="AdhesinB"/>
</dbReference>
<reference evidence="7 8" key="1">
    <citation type="journal article" date="2019" name="Int. J. Syst. Evol. Microbiol.">
        <title>The Global Catalogue of Microorganisms (GCM) 10K type strain sequencing project: providing services to taxonomists for standard genome sequencing and annotation.</title>
        <authorList>
            <consortium name="The Broad Institute Genomics Platform"/>
            <consortium name="The Broad Institute Genome Sequencing Center for Infectious Disease"/>
            <person name="Wu L."/>
            <person name="Ma J."/>
        </authorList>
    </citation>
    <scope>NUCLEOTIDE SEQUENCE [LARGE SCALE GENOMIC DNA]</scope>
    <source>
        <strain evidence="7 8">JCM 15749</strain>
    </source>
</reference>
<name>A0ABN2W0D0_9ACTN</name>
<proteinExistence type="inferred from homology"/>
<feature type="chain" id="PRO_5046104903" evidence="6">
    <location>
        <begin position="20"/>
        <end position="314"/>
    </location>
</feature>
<accession>A0ABN2W0D0</accession>
<organism evidence="7 8">
    <name type="scientific">Aeromicrobium halocynthiae</name>
    <dbReference type="NCBI Taxonomy" id="560557"/>
    <lineage>
        <taxon>Bacteria</taxon>
        <taxon>Bacillati</taxon>
        <taxon>Actinomycetota</taxon>
        <taxon>Actinomycetes</taxon>
        <taxon>Propionibacteriales</taxon>
        <taxon>Nocardioidaceae</taxon>
        <taxon>Aeromicrobium</taxon>
    </lineage>
</organism>
<dbReference type="EMBL" id="BAAAPY010000006">
    <property type="protein sequence ID" value="GAA2078999.1"/>
    <property type="molecule type" value="Genomic_DNA"/>
</dbReference>
<evidence type="ECO:0000256" key="3">
    <source>
        <dbReference type="ARBA" id="ARBA00022729"/>
    </source>
</evidence>
<evidence type="ECO:0000256" key="6">
    <source>
        <dbReference type="SAM" id="SignalP"/>
    </source>
</evidence>
<feature type="region of interest" description="Disordered" evidence="5">
    <location>
        <begin position="117"/>
        <end position="149"/>
    </location>
</feature>
<dbReference type="PANTHER" id="PTHR42953:SF3">
    <property type="entry name" value="HIGH-AFFINITY ZINC UPTAKE SYSTEM PROTEIN ZNUA"/>
    <property type="match status" value="1"/>
</dbReference>
<dbReference type="InterPro" id="IPR050492">
    <property type="entry name" value="Bact_metal-bind_prot9"/>
</dbReference>
<feature type="compositionally biased region" description="Basic and acidic residues" evidence="5">
    <location>
        <begin position="119"/>
        <end position="143"/>
    </location>
</feature>
<dbReference type="PANTHER" id="PTHR42953">
    <property type="entry name" value="HIGH-AFFINITY ZINC UPTAKE SYSTEM PROTEIN ZNUA-RELATED"/>
    <property type="match status" value="1"/>
</dbReference>
<sequence length="314" mass="33138">MRKTIGPLAAALLTVPALAACGAEAGDDADLTVVASFYPVAFVSERVAGDLATVDVLIRPGTDAHDLELTPQQIASVQDADLVVYQSGFQAAVDDAVAAADRDPATVVDSAEGVELIEGGDHGDDHAHEDEADDHSDHDHGPNDPHLWLDPANMVELTRDVESALATADPDNAETYAANAESLVEELETLDADFAEGVATCERREIVVSHEAFGYLARTYDLEQIAVNGLDPSNEPSAAQLARISDLVQEEGITTVFTERLASSAVADTVAREAGVETAVLDPIEGLSDETSDEDYISLMRQNLEAITQANACS</sequence>
<keyword evidence="8" id="KW-1185">Reference proteome</keyword>
<dbReference type="SUPFAM" id="SSF53807">
    <property type="entry name" value="Helical backbone' metal receptor"/>
    <property type="match status" value="1"/>
</dbReference>
<evidence type="ECO:0000256" key="4">
    <source>
        <dbReference type="RuleBase" id="RU003512"/>
    </source>
</evidence>
<comment type="caution">
    <text evidence="7">The sequence shown here is derived from an EMBL/GenBank/DDBJ whole genome shotgun (WGS) entry which is preliminary data.</text>
</comment>
<dbReference type="Gene3D" id="3.40.50.1980">
    <property type="entry name" value="Nitrogenase molybdenum iron protein domain"/>
    <property type="match status" value="2"/>
</dbReference>
<keyword evidence="3 6" id="KW-0732">Signal</keyword>
<dbReference type="InterPro" id="IPR006127">
    <property type="entry name" value="ZnuA-like"/>
</dbReference>
<dbReference type="PROSITE" id="PS51257">
    <property type="entry name" value="PROKAR_LIPOPROTEIN"/>
    <property type="match status" value="1"/>
</dbReference>
<protein>
    <submittedName>
        <fullName evidence="7">Zinc ABC transporter substrate-binding protein</fullName>
    </submittedName>
</protein>
<dbReference type="Proteomes" id="UP001501480">
    <property type="component" value="Unassembled WGS sequence"/>
</dbReference>
<keyword evidence="2 4" id="KW-0813">Transport</keyword>
<evidence type="ECO:0000313" key="8">
    <source>
        <dbReference type="Proteomes" id="UP001501480"/>
    </source>
</evidence>
<evidence type="ECO:0000256" key="2">
    <source>
        <dbReference type="ARBA" id="ARBA00022448"/>
    </source>
</evidence>
<evidence type="ECO:0000256" key="5">
    <source>
        <dbReference type="SAM" id="MobiDB-lite"/>
    </source>
</evidence>
<comment type="similarity">
    <text evidence="1 4">Belongs to the bacterial solute-binding protein 9 family.</text>
</comment>
<dbReference type="PRINTS" id="PR00690">
    <property type="entry name" value="ADHESNFAMILY"/>
</dbReference>